<evidence type="ECO:0000313" key="12">
    <source>
        <dbReference type="Proteomes" id="UP001328107"/>
    </source>
</evidence>
<feature type="domain" description="TLC" evidence="10">
    <location>
        <begin position="1"/>
        <end position="135"/>
    </location>
</feature>
<feature type="transmembrane region" description="Helical" evidence="9">
    <location>
        <begin position="103"/>
        <end position="127"/>
    </location>
</feature>
<dbReference type="Pfam" id="PF03798">
    <property type="entry name" value="TRAM_LAG1_CLN8"/>
    <property type="match status" value="1"/>
</dbReference>
<dbReference type="GO" id="GO:0016020">
    <property type="term" value="C:membrane"/>
    <property type="evidence" value="ECO:0007669"/>
    <property type="project" value="UniProtKB-SubCell"/>
</dbReference>
<dbReference type="GO" id="GO:0050291">
    <property type="term" value="F:sphingosine N-acyltransferase activity"/>
    <property type="evidence" value="ECO:0007669"/>
    <property type="project" value="InterPro"/>
</dbReference>
<comment type="caution">
    <text evidence="11">The sequence shown here is derived from an EMBL/GenBank/DDBJ whole genome shotgun (WGS) entry which is preliminary data.</text>
</comment>
<evidence type="ECO:0000256" key="3">
    <source>
        <dbReference type="ARBA" id="ARBA00004991"/>
    </source>
</evidence>
<feature type="non-terminal residue" evidence="11">
    <location>
        <position position="164"/>
    </location>
</feature>
<evidence type="ECO:0000256" key="1">
    <source>
        <dbReference type="ARBA" id="ARBA00004141"/>
    </source>
</evidence>
<dbReference type="AlphaFoldDB" id="A0AAN5CL61"/>
<comment type="subcellular location">
    <subcellularLocation>
        <location evidence="1">Membrane</location>
        <topology evidence="1">Multi-pass membrane protein</topology>
    </subcellularLocation>
</comment>
<evidence type="ECO:0000256" key="8">
    <source>
        <dbReference type="SAM" id="MobiDB-lite"/>
    </source>
</evidence>
<evidence type="ECO:0000259" key="10">
    <source>
        <dbReference type="PROSITE" id="PS50922"/>
    </source>
</evidence>
<reference evidence="12" key="1">
    <citation type="submission" date="2022-10" db="EMBL/GenBank/DDBJ databases">
        <title>Genome assembly of Pristionchus species.</title>
        <authorList>
            <person name="Yoshida K."/>
            <person name="Sommer R.J."/>
        </authorList>
    </citation>
    <scope>NUCLEOTIDE SEQUENCE [LARGE SCALE GENOMIC DNA]</scope>
    <source>
        <strain evidence="12">RS5460</strain>
    </source>
</reference>
<feature type="compositionally biased region" description="Acidic residues" evidence="8">
    <location>
        <begin position="146"/>
        <end position="157"/>
    </location>
</feature>
<keyword evidence="12" id="KW-1185">Reference proteome</keyword>
<evidence type="ECO:0000256" key="7">
    <source>
        <dbReference type="PROSITE-ProRule" id="PRU00205"/>
    </source>
</evidence>
<evidence type="ECO:0000256" key="9">
    <source>
        <dbReference type="SAM" id="Phobius"/>
    </source>
</evidence>
<accession>A0AAN5CL61</accession>
<dbReference type="InterPro" id="IPR016439">
    <property type="entry name" value="Lag1/Lac1-like"/>
</dbReference>
<evidence type="ECO:0000256" key="4">
    <source>
        <dbReference type="ARBA" id="ARBA00022692"/>
    </source>
</evidence>
<gene>
    <name evidence="11" type="ORF">PMAYCL1PPCAC_16540</name>
</gene>
<keyword evidence="6 7" id="KW-0472">Membrane</keyword>
<dbReference type="EMBL" id="BTRK01000004">
    <property type="protein sequence ID" value="GMR46345.1"/>
    <property type="molecule type" value="Genomic_DNA"/>
</dbReference>
<dbReference type="Proteomes" id="UP001328107">
    <property type="component" value="Unassembled WGS sequence"/>
</dbReference>
<feature type="region of interest" description="Disordered" evidence="8">
    <location>
        <begin position="140"/>
        <end position="164"/>
    </location>
</feature>
<keyword evidence="5 9" id="KW-1133">Transmembrane helix</keyword>
<sequence>MIIHHIVAILGFQLSYLTNFVRMGTLGILCHDLGDVFIDGWKLLTYDKSKSAITNVIFVAFLFCWVATRLVYFPFVCIRSLIFDAPSQIHLNYNILDPFQAPFAPRIILFLSLCLLSLHIFWTVLIVKMIYRMSISGDATDVRTDSDDEDENEDEVEKNDYTKK</sequence>
<proteinExistence type="predicted"/>
<comment type="pathway">
    <text evidence="3">Sphingolipid metabolism.</text>
</comment>
<dbReference type="PANTHER" id="PTHR12560">
    <property type="entry name" value="LONGEVITY ASSURANCE FACTOR 1 LAG1"/>
    <property type="match status" value="1"/>
</dbReference>
<protein>
    <recommendedName>
        <fullName evidence="10">TLC domain-containing protein</fullName>
    </recommendedName>
</protein>
<feature type="transmembrane region" description="Helical" evidence="9">
    <location>
        <begin position="56"/>
        <end position="83"/>
    </location>
</feature>
<comment type="pathway">
    <text evidence="2">Lipid metabolism; sphingolipid metabolism.</text>
</comment>
<evidence type="ECO:0000256" key="2">
    <source>
        <dbReference type="ARBA" id="ARBA00004760"/>
    </source>
</evidence>
<dbReference type="GO" id="GO:0046513">
    <property type="term" value="P:ceramide biosynthetic process"/>
    <property type="evidence" value="ECO:0007669"/>
    <property type="project" value="InterPro"/>
</dbReference>
<dbReference type="PANTHER" id="PTHR12560:SF0">
    <property type="entry name" value="LD18904P"/>
    <property type="match status" value="1"/>
</dbReference>
<evidence type="ECO:0000313" key="11">
    <source>
        <dbReference type="EMBL" id="GMR46345.1"/>
    </source>
</evidence>
<evidence type="ECO:0000256" key="5">
    <source>
        <dbReference type="ARBA" id="ARBA00022989"/>
    </source>
</evidence>
<dbReference type="PROSITE" id="PS50922">
    <property type="entry name" value="TLC"/>
    <property type="match status" value="1"/>
</dbReference>
<dbReference type="InterPro" id="IPR006634">
    <property type="entry name" value="TLC-dom"/>
</dbReference>
<evidence type="ECO:0000256" key="6">
    <source>
        <dbReference type="ARBA" id="ARBA00023136"/>
    </source>
</evidence>
<organism evidence="11 12">
    <name type="scientific">Pristionchus mayeri</name>
    <dbReference type="NCBI Taxonomy" id="1317129"/>
    <lineage>
        <taxon>Eukaryota</taxon>
        <taxon>Metazoa</taxon>
        <taxon>Ecdysozoa</taxon>
        <taxon>Nematoda</taxon>
        <taxon>Chromadorea</taxon>
        <taxon>Rhabditida</taxon>
        <taxon>Rhabditina</taxon>
        <taxon>Diplogasteromorpha</taxon>
        <taxon>Diplogasteroidea</taxon>
        <taxon>Neodiplogasteridae</taxon>
        <taxon>Pristionchus</taxon>
    </lineage>
</organism>
<keyword evidence="4 7" id="KW-0812">Transmembrane</keyword>
<name>A0AAN5CL61_9BILA</name>